<reference evidence="3" key="1">
    <citation type="submission" date="2025-08" db="UniProtKB">
        <authorList>
            <consortium name="RefSeq"/>
        </authorList>
    </citation>
    <scope>IDENTIFICATION</scope>
    <source>
        <tissue evidence="3">Muscle</tissue>
    </source>
</reference>
<dbReference type="RefSeq" id="XP_022242731.1">
    <property type="nucleotide sequence ID" value="XM_022387023.1"/>
</dbReference>
<dbReference type="Proteomes" id="UP000694941">
    <property type="component" value="Unplaced"/>
</dbReference>
<dbReference type="GeneID" id="106460322"/>
<keyword evidence="2" id="KW-1185">Reference proteome</keyword>
<accession>A0ABM1SGH6</accession>
<keyword evidence="1" id="KW-0812">Transmembrane</keyword>
<protein>
    <submittedName>
        <fullName evidence="3">Uncharacterized protein LOC106460322 isoform X3</fullName>
    </submittedName>
</protein>
<evidence type="ECO:0000313" key="2">
    <source>
        <dbReference type="Proteomes" id="UP000694941"/>
    </source>
</evidence>
<organism evidence="2 3">
    <name type="scientific">Limulus polyphemus</name>
    <name type="common">Atlantic horseshoe crab</name>
    <dbReference type="NCBI Taxonomy" id="6850"/>
    <lineage>
        <taxon>Eukaryota</taxon>
        <taxon>Metazoa</taxon>
        <taxon>Ecdysozoa</taxon>
        <taxon>Arthropoda</taxon>
        <taxon>Chelicerata</taxon>
        <taxon>Merostomata</taxon>
        <taxon>Xiphosura</taxon>
        <taxon>Limulidae</taxon>
        <taxon>Limulus</taxon>
    </lineage>
</organism>
<evidence type="ECO:0000313" key="3">
    <source>
        <dbReference type="RefSeq" id="XP_022242731.1"/>
    </source>
</evidence>
<proteinExistence type="predicted"/>
<keyword evidence="1" id="KW-0472">Membrane</keyword>
<keyword evidence="1" id="KW-1133">Transmembrane helix</keyword>
<name>A0ABM1SGH6_LIMPO</name>
<feature type="transmembrane region" description="Helical" evidence="1">
    <location>
        <begin position="29"/>
        <end position="48"/>
    </location>
</feature>
<feature type="transmembrane region" description="Helical" evidence="1">
    <location>
        <begin position="69"/>
        <end position="91"/>
    </location>
</feature>
<evidence type="ECO:0000256" key="1">
    <source>
        <dbReference type="SAM" id="Phobius"/>
    </source>
</evidence>
<gene>
    <name evidence="3" type="primary">LOC106460322</name>
</gene>
<sequence length="162" mass="19319">MNNQATDDTPWWLKYFTRFLGSASSLGCWELWLLLLKFHAFVLFLILPKIPTTILRRDHTGIKHYYMSFYLLSSWYCVVNCQHLLVLDLYLSLVACMELWLWGKTGSENHLNEILPNARWLRIQHRKEPKYRSYFCVLLQELSLLKHYPTKEMCMTANPEGK</sequence>